<sequence>MIDFKIVDDRLRSKVVDTRVYRDVNVNTGLILVVCRIKVLCQRWQHHAKMVTTELERIKVGKLQDQNVKDEYLEQLKDILGEIKQYELLELDELWKVTKFVLVGEAKKVCGVNKSTNVSKKDNEWWNFETRNVVSEKKKAWLELLSAKDNHRIQRNDVLKDKLNDAERTHKDAKMRAKEYVKR</sequence>
<evidence type="ECO:0000313" key="2">
    <source>
        <dbReference type="EMBL" id="GBP84083.1"/>
    </source>
</evidence>
<dbReference type="EMBL" id="BGZK01001657">
    <property type="protein sequence ID" value="GBP84083.1"/>
    <property type="molecule type" value="Genomic_DNA"/>
</dbReference>
<reference evidence="2 3" key="1">
    <citation type="journal article" date="2019" name="Commun. Biol.">
        <title>The bagworm genome reveals a unique fibroin gene that provides high tensile strength.</title>
        <authorList>
            <person name="Kono N."/>
            <person name="Nakamura H."/>
            <person name="Ohtoshi R."/>
            <person name="Tomita M."/>
            <person name="Numata K."/>
            <person name="Arakawa K."/>
        </authorList>
    </citation>
    <scope>NUCLEOTIDE SEQUENCE [LARGE SCALE GENOMIC DNA]</scope>
</reference>
<dbReference type="Proteomes" id="UP000299102">
    <property type="component" value="Unassembled WGS sequence"/>
</dbReference>
<dbReference type="OrthoDB" id="7400707at2759"/>
<organism evidence="2 3">
    <name type="scientific">Eumeta variegata</name>
    <name type="common">Bagworm moth</name>
    <name type="synonym">Eumeta japonica</name>
    <dbReference type="NCBI Taxonomy" id="151549"/>
    <lineage>
        <taxon>Eukaryota</taxon>
        <taxon>Metazoa</taxon>
        <taxon>Ecdysozoa</taxon>
        <taxon>Arthropoda</taxon>
        <taxon>Hexapoda</taxon>
        <taxon>Insecta</taxon>
        <taxon>Pterygota</taxon>
        <taxon>Neoptera</taxon>
        <taxon>Endopterygota</taxon>
        <taxon>Lepidoptera</taxon>
        <taxon>Glossata</taxon>
        <taxon>Ditrysia</taxon>
        <taxon>Tineoidea</taxon>
        <taxon>Psychidae</taxon>
        <taxon>Oiketicinae</taxon>
        <taxon>Eumeta</taxon>
    </lineage>
</organism>
<keyword evidence="1" id="KW-0175">Coiled coil</keyword>
<feature type="coiled-coil region" evidence="1">
    <location>
        <begin position="156"/>
        <end position="183"/>
    </location>
</feature>
<evidence type="ECO:0000313" key="3">
    <source>
        <dbReference type="Proteomes" id="UP000299102"/>
    </source>
</evidence>
<evidence type="ECO:0000256" key="1">
    <source>
        <dbReference type="SAM" id="Coils"/>
    </source>
</evidence>
<comment type="caution">
    <text evidence="2">The sequence shown here is derived from an EMBL/GenBank/DDBJ whole genome shotgun (WGS) entry which is preliminary data.</text>
</comment>
<keyword evidence="3" id="KW-1185">Reference proteome</keyword>
<gene>
    <name evidence="2" type="ORF">EVAR_68785_1</name>
</gene>
<protein>
    <submittedName>
        <fullName evidence="2">Uncharacterized protein</fullName>
    </submittedName>
</protein>
<name>A0A4C1ZA88_EUMVA</name>
<proteinExistence type="predicted"/>
<dbReference type="AlphaFoldDB" id="A0A4C1ZA88"/>
<accession>A0A4C1ZA88</accession>